<dbReference type="Pfam" id="PF01261">
    <property type="entry name" value="AP_endonuc_2"/>
    <property type="match status" value="1"/>
</dbReference>
<dbReference type="EMBL" id="FLUQ01000002">
    <property type="protein sequence ID" value="SBW04346.1"/>
    <property type="molecule type" value="Genomic_DNA"/>
</dbReference>
<proteinExistence type="predicted"/>
<reference evidence="2" key="1">
    <citation type="submission" date="2016-04" db="EMBL/GenBank/DDBJ databases">
        <authorList>
            <person name="Evans L.H."/>
            <person name="Alamgir A."/>
            <person name="Owens N."/>
            <person name="Weber N.D."/>
            <person name="Virtaneva K."/>
            <person name="Barbian K."/>
            <person name="Babar A."/>
            <person name="Rosenke K."/>
        </authorList>
    </citation>
    <scope>NUCLEOTIDE SEQUENCE</scope>
    <source>
        <strain evidence="2">86</strain>
    </source>
</reference>
<dbReference type="SUPFAM" id="SSF51658">
    <property type="entry name" value="Xylose isomerase-like"/>
    <property type="match status" value="1"/>
</dbReference>
<dbReference type="Gene3D" id="3.20.20.150">
    <property type="entry name" value="Divalent-metal-dependent TIM barrel enzymes"/>
    <property type="match status" value="1"/>
</dbReference>
<dbReference type="PANTHER" id="PTHR12110">
    <property type="entry name" value="HYDROXYPYRUVATE ISOMERASE"/>
    <property type="match status" value="1"/>
</dbReference>
<dbReference type="InterPro" id="IPR013022">
    <property type="entry name" value="Xyl_isomerase-like_TIM-brl"/>
</dbReference>
<dbReference type="AlphaFoldDB" id="A0A212JY25"/>
<evidence type="ECO:0000313" key="2">
    <source>
        <dbReference type="EMBL" id="SBW04346.1"/>
    </source>
</evidence>
<dbReference type="GO" id="GO:0016853">
    <property type="term" value="F:isomerase activity"/>
    <property type="evidence" value="ECO:0007669"/>
    <property type="project" value="UniProtKB-KW"/>
</dbReference>
<keyword evidence="2" id="KW-0413">Isomerase</keyword>
<feature type="domain" description="Xylose isomerase-like TIM barrel" evidence="1">
    <location>
        <begin position="39"/>
        <end position="259"/>
    </location>
</feature>
<dbReference type="InterPro" id="IPR050312">
    <property type="entry name" value="IolE/XylAMocC-like"/>
</dbReference>
<accession>A0A212JY25</accession>
<dbReference type="InterPro" id="IPR036237">
    <property type="entry name" value="Xyl_isomerase-like_sf"/>
</dbReference>
<dbReference type="PANTHER" id="PTHR12110:SF53">
    <property type="entry name" value="BLR5974 PROTEIN"/>
    <property type="match status" value="1"/>
</dbReference>
<protein>
    <submittedName>
        <fullName evidence="2">Xylose isomerase domain protein TIM barrel</fullName>
    </submittedName>
</protein>
<sequence length="289" mass="31641">MPCYVNLPARWIHAQPAWSGWFVNGRVAPEFGLDAASIALPDAWHKDMAARFRDAGLACSVHLPFWGVDPGDPDDARASRARDDLRRGAELAGIYGARHMIGHPYYRTNQREKELDRWLETSRAIWPELPKIAGAPLFLENTYETSPDAIAVLAATLQGEAASGPLIGVCFDVGHWRSFAGKSAPAELDPWLDAFCPFALHLHLHDNDGSLDQHLGLGKGAVPYAALFAKLDARRKSVTATLEPHDTEAFAASIGWLAENKPIAAALGWEEPRMEALPLAEIAKNIVKE</sequence>
<organism evidence="2">
    <name type="scientific">uncultured delta proteobacterium</name>
    <dbReference type="NCBI Taxonomy" id="34034"/>
    <lineage>
        <taxon>Bacteria</taxon>
        <taxon>Deltaproteobacteria</taxon>
        <taxon>environmental samples</taxon>
    </lineage>
</organism>
<name>A0A212JY25_9DELT</name>
<evidence type="ECO:0000259" key="1">
    <source>
        <dbReference type="Pfam" id="PF01261"/>
    </source>
</evidence>
<gene>
    <name evidence="2" type="ORF">KL86DPRO_20300</name>
</gene>